<organism evidence="8 9">
    <name type="scientific">Nocardia ignorata</name>
    <dbReference type="NCBI Taxonomy" id="145285"/>
    <lineage>
        <taxon>Bacteria</taxon>
        <taxon>Bacillati</taxon>
        <taxon>Actinomycetota</taxon>
        <taxon>Actinomycetes</taxon>
        <taxon>Mycobacteriales</taxon>
        <taxon>Nocardiaceae</taxon>
        <taxon>Nocardia</taxon>
    </lineage>
</organism>
<keyword evidence="6" id="KW-0460">Magnesium</keyword>
<dbReference type="PANTHER" id="PTHR37311">
    <property type="entry name" value="2-PHOSPHOSULFOLACTATE PHOSPHATASE-RELATED"/>
    <property type="match status" value="1"/>
</dbReference>
<dbReference type="InterPro" id="IPR036702">
    <property type="entry name" value="ComB-like_sf"/>
</dbReference>
<dbReference type="PANTHER" id="PTHR37311:SF1">
    <property type="entry name" value="2-PHOSPHOSULFOLACTATE PHOSPHATASE-RELATED"/>
    <property type="match status" value="1"/>
</dbReference>
<comment type="cofactor">
    <cofactor evidence="1">
        <name>Mg(2+)</name>
        <dbReference type="ChEBI" id="CHEBI:18420"/>
    </cofactor>
</comment>
<dbReference type="SUPFAM" id="SSF142823">
    <property type="entry name" value="ComB-like"/>
    <property type="match status" value="1"/>
</dbReference>
<evidence type="ECO:0000313" key="9">
    <source>
        <dbReference type="Proteomes" id="UP000295087"/>
    </source>
</evidence>
<name>A0A4V3CQ67_NOCIG</name>
<evidence type="ECO:0000256" key="4">
    <source>
        <dbReference type="ARBA" id="ARBA00021948"/>
    </source>
</evidence>
<reference evidence="8 9" key="1">
    <citation type="submission" date="2019-03" db="EMBL/GenBank/DDBJ databases">
        <title>Genomic Encyclopedia of Type Strains, Phase IV (KMG-IV): sequencing the most valuable type-strain genomes for metagenomic binning, comparative biology and taxonomic classification.</title>
        <authorList>
            <person name="Goeker M."/>
        </authorList>
    </citation>
    <scope>NUCLEOTIDE SEQUENCE [LARGE SCALE GENOMIC DNA]</scope>
    <source>
        <strain evidence="8 9">DSM 44496</strain>
    </source>
</reference>
<evidence type="ECO:0000256" key="7">
    <source>
        <dbReference type="ARBA" id="ARBA00033711"/>
    </source>
</evidence>
<dbReference type="RefSeq" id="WP_067492173.1">
    <property type="nucleotide sequence ID" value="NZ_SNXK01000001.1"/>
</dbReference>
<proteinExistence type="inferred from homology"/>
<keyword evidence="5" id="KW-0378">Hydrolase</keyword>
<comment type="catalytic activity">
    <reaction evidence="7">
        <text>(2R)-O-phospho-3-sulfolactate + H2O = (2R)-3-sulfolactate + phosphate</text>
        <dbReference type="Rhea" id="RHEA:23416"/>
        <dbReference type="ChEBI" id="CHEBI:15377"/>
        <dbReference type="ChEBI" id="CHEBI:15597"/>
        <dbReference type="ChEBI" id="CHEBI:43474"/>
        <dbReference type="ChEBI" id="CHEBI:58738"/>
        <dbReference type="EC" id="3.1.3.71"/>
    </reaction>
</comment>
<dbReference type="AlphaFoldDB" id="A0A4V3CQ67"/>
<evidence type="ECO:0000256" key="1">
    <source>
        <dbReference type="ARBA" id="ARBA00001946"/>
    </source>
</evidence>
<comment type="similarity">
    <text evidence="2">Belongs to the ComB family.</text>
</comment>
<dbReference type="Proteomes" id="UP000295087">
    <property type="component" value="Unassembled WGS sequence"/>
</dbReference>
<dbReference type="EMBL" id="SNXK01000001">
    <property type="protein sequence ID" value="TDP40969.1"/>
    <property type="molecule type" value="Genomic_DNA"/>
</dbReference>
<dbReference type="Pfam" id="PF04029">
    <property type="entry name" value="2-ph_phosp"/>
    <property type="match status" value="1"/>
</dbReference>
<evidence type="ECO:0000256" key="6">
    <source>
        <dbReference type="ARBA" id="ARBA00022842"/>
    </source>
</evidence>
<protein>
    <recommendedName>
        <fullName evidence="4">Probable 2-phosphosulfolactate phosphatase</fullName>
        <ecNumber evidence="3">3.1.3.71</ecNumber>
    </recommendedName>
</protein>
<evidence type="ECO:0000256" key="5">
    <source>
        <dbReference type="ARBA" id="ARBA00022801"/>
    </source>
</evidence>
<accession>A0A4V3CQ67</accession>
<dbReference type="PROSITE" id="PS51257">
    <property type="entry name" value="PROKAR_LIPOPROTEIN"/>
    <property type="match status" value="1"/>
</dbReference>
<dbReference type="InterPro" id="IPR005238">
    <property type="entry name" value="ComB-like"/>
</dbReference>
<comment type="caution">
    <text evidence="8">The sequence shown here is derived from an EMBL/GenBank/DDBJ whole genome shotgun (WGS) entry which is preliminary data.</text>
</comment>
<gene>
    <name evidence="8" type="ORF">DFR75_10167</name>
</gene>
<dbReference type="GO" id="GO:0000287">
    <property type="term" value="F:magnesium ion binding"/>
    <property type="evidence" value="ECO:0007669"/>
    <property type="project" value="InterPro"/>
</dbReference>
<keyword evidence="9" id="KW-1185">Reference proteome</keyword>
<evidence type="ECO:0000313" key="8">
    <source>
        <dbReference type="EMBL" id="TDP40969.1"/>
    </source>
</evidence>
<dbReference type="GO" id="GO:0050532">
    <property type="term" value="F:2-phosphosulfolactate phosphatase activity"/>
    <property type="evidence" value="ECO:0007669"/>
    <property type="project" value="UniProtKB-EC"/>
</dbReference>
<dbReference type="GO" id="GO:0050545">
    <property type="term" value="F:sulfopyruvate decarboxylase activity"/>
    <property type="evidence" value="ECO:0007669"/>
    <property type="project" value="TreeGrafter"/>
</dbReference>
<evidence type="ECO:0000256" key="2">
    <source>
        <dbReference type="ARBA" id="ARBA00009997"/>
    </source>
</evidence>
<evidence type="ECO:0000256" key="3">
    <source>
        <dbReference type="ARBA" id="ARBA00012953"/>
    </source>
</evidence>
<dbReference type="EC" id="3.1.3.71" evidence="3"/>
<sequence length="254" mass="26386">MSPRWARQEGFGIRLDWGPTGAAVIGAGAACVVVVDVLSFSTSVSVAVSAGTAVYPYRWRDDSAQEFAARHGAELAVGRRAVDATHPWSLSPAALRRAPFTDRLVLPSPNGSTIASAVVGAPVVAACLRNADAVATWITERRWATPEQPIAIVPAGERWADDATLRPAVEDLLGAGALVAALIDRGCGHPSPEARSAAHAFLSVTNIGTELDECASGRELRSGGFGDDVDIAAQIDADTVVPILADGAFTDHSL</sequence>
<dbReference type="Gene3D" id="3.90.1560.10">
    <property type="entry name" value="ComB-like"/>
    <property type="match status" value="1"/>
</dbReference>